<dbReference type="AlphaFoldDB" id="A0A8E2JZ38"/>
<organism evidence="1 2">
    <name type="scientific">Glonium stellatum</name>
    <dbReference type="NCBI Taxonomy" id="574774"/>
    <lineage>
        <taxon>Eukaryota</taxon>
        <taxon>Fungi</taxon>
        <taxon>Dikarya</taxon>
        <taxon>Ascomycota</taxon>
        <taxon>Pezizomycotina</taxon>
        <taxon>Dothideomycetes</taxon>
        <taxon>Pleosporomycetidae</taxon>
        <taxon>Gloniales</taxon>
        <taxon>Gloniaceae</taxon>
        <taxon>Glonium</taxon>
    </lineage>
</organism>
<evidence type="ECO:0000313" key="2">
    <source>
        <dbReference type="Proteomes" id="UP000250140"/>
    </source>
</evidence>
<protein>
    <submittedName>
        <fullName evidence="1">Uncharacterized protein</fullName>
    </submittedName>
</protein>
<gene>
    <name evidence="1" type="ORF">AOQ84DRAFT_178715</name>
</gene>
<keyword evidence="2" id="KW-1185">Reference proteome</keyword>
<accession>A0A8E2JZ38</accession>
<dbReference type="EMBL" id="KV748507">
    <property type="protein sequence ID" value="OCL14930.1"/>
    <property type="molecule type" value="Genomic_DNA"/>
</dbReference>
<sequence>MRHDECYPPYFYAENTTLPIGWYSPGICPSGYTSAMNYTTTLSGLEKDYIAAGATTSIVPDEITVWCCPSNYFVPQHVYLACSGSIYNFIATSCQSLI</sequence>
<dbReference type="OrthoDB" id="4770059at2759"/>
<name>A0A8E2JZ38_9PEZI</name>
<reference evidence="1 2" key="1">
    <citation type="journal article" date="2016" name="Nat. Commun.">
        <title>Ectomycorrhizal ecology is imprinted in the genome of the dominant symbiotic fungus Cenococcum geophilum.</title>
        <authorList>
            <consortium name="DOE Joint Genome Institute"/>
            <person name="Peter M."/>
            <person name="Kohler A."/>
            <person name="Ohm R.A."/>
            <person name="Kuo A."/>
            <person name="Krutzmann J."/>
            <person name="Morin E."/>
            <person name="Arend M."/>
            <person name="Barry K.W."/>
            <person name="Binder M."/>
            <person name="Choi C."/>
            <person name="Clum A."/>
            <person name="Copeland A."/>
            <person name="Grisel N."/>
            <person name="Haridas S."/>
            <person name="Kipfer T."/>
            <person name="LaButti K."/>
            <person name="Lindquist E."/>
            <person name="Lipzen A."/>
            <person name="Maire R."/>
            <person name="Meier B."/>
            <person name="Mihaltcheva S."/>
            <person name="Molinier V."/>
            <person name="Murat C."/>
            <person name="Poggeler S."/>
            <person name="Quandt C.A."/>
            <person name="Sperisen C."/>
            <person name="Tritt A."/>
            <person name="Tisserant E."/>
            <person name="Crous P.W."/>
            <person name="Henrissat B."/>
            <person name="Nehls U."/>
            <person name="Egli S."/>
            <person name="Spatafora J.W."/>
            <person name="Grigoriev I.V."/>
            <person name="Martin F.M."/>
        </authorList>
    </citation>
    <scope>NUCLEOTIDE SEQUENCE [LARGE SCALE GENOMIC DNA]</scope>
    <source>
        <strain evidence="1 2">CBS 207.34</strain>
    </source>
</reference>
<evidence type="ECO:0000313" key="1">
    <source>
        <dbReference type="EMBL" id="OCL14930.1"/>
    </source>
</evidence>
<dbReference type="Proteomes" id="UP000250140">
    <property type="component" value="Unassembled WGS sequence"/>
</dbReference>
<proteinExistence type="predicted"/>